<dbReference type="Proteomes" id="UP000756921">
    <property type="component" value="Unassembled WGS sequence"/>
</dbReference>
<accession>A0A9P6GQG4</accession>
<evidence type="ECO:0000313" key="1">
    <source>
        <dbReference type="EMBL" id="KAF9739245.1"/>
    </source>
</evidence>
<sequence>MPHTTSPDTPDPLSLAYFAIDDGGPSRDSYLEILTHIANETATLAEWSEFPPRLKFALPSKLFMFEQDKAGVDIPVYADSDLYDDSVGEGCEYDPTEDSKAIEVDSNIDLSTDGEHFARGKEDVAVDCADDRDVASYEDGLDADDSGLLIELSGSSPISCGSDTSEEEAHVPLVHHPDCGCAREHGWDCICDWRYGPRAVAIMLVEKLGRLGFRYAEMQHVRRSRHFRKCGETPSATISPA</sequence>
<evidence type="ECO:0000313" key="2">
    <source>
        <dbReference type="Proteomes" id="UP000756921"/>
    </source>
</evidence>
<gene>
    <name evidence="1" type="ORF">PMIN01_01879</name>
</gene>
<keyword evidence="2" id="KW-1185">Reference proteome</keyword>
<dbReference type="EMBL" id="WJXW01000002">
    <property type="protein sequence ID" value="KAF9739245.1"/>
    <property type="molecule type" value="Genomic_DNA"/>
</dbReference>
<protein>
    <submittedName>
        <fullName evidence="1">Uncharacterized protein</fullName>
    </submittedName>
</protein>
<comment type="caution">
    <text evidence="1">The sequence shown here is derived from an EMBL/GenBank/DDBJ whole genome shotgun (WGS) entry which is preliminary data.</text>
</comment>
<dbReference type="AlphaFoldDB" id="A0A9P6GQG4"/>
<reference evidence="1" key="1">
    <citation type="journal article" date="2020" name="Mol. Plant Microbe Interact.">
        <title>Genome Sequence of the Biocontrol Agent Coniothyrium minitans strain Conio (IMI 134523).</title>
        <authorList>
            <person name="Patel D."/>
            <person name="Shittu T.A."/>
            <person name="Baroncelli R."/>
            <person name="Muthumeenakshi S."/>
            <person name="Osborne T.H."/>
            <person name="Janganan T.K."/>
            <person name="Sreenivasaprasad S."/>
        </authorList>
    </citation>
    <scope>NUCLEOTIDE SEQUENCE</scope>
    <source>
        <strain evidence="1">Conio</strain>
    </source>
</reference>
<organism evidence="1 2">
    <name type="scientific">Paraphaeosphaeria minitans</name>
    <dbReference type="NCBI Taxonomy" id="565426"/>
    <lineage>
        <taxon>Eukaryota</taxon>
        <taxon>Fungi</taxon>
        <taxon>Dikarya</taxon>
        <taxon>Ascomycota</taxon>
        <taxon>Pezizomycotina</taxon>
        <taxon>Dothideomycetes</taxon>
        <taxon>Pleosporomycetidae</taxon>
        <taxon>Pleosporales</taxon>
        <taxon>Massarineae</taxon>
        <taxon>Didymosphaeriaceae</taxon>
        <taxon>Paraphaeosphaeria</taxon>
    </lineage>
</organism>
<name>A0A9P6GQG4_9PLEO</name>
<proteinExistence type="predicted"/>